<dbReference type="RefSeq" id="WP_015555164.1">
    <property type="nucleotide sequence ID" value="NC_021036.1"/>
</dbReference>
<evidence type="ECO:0000256" key="9">
    <source>
        <dbReference type="ARBA" id="ARBA00031636"/>
    </source>
</evidence>
<keyword evidence="4" id="KW-1003">Cell membrane</keyword>
<dbReference type="KEGG" id="teg:KUK_0031"/>
<dbReference type="PANTHER" id="PTHR43298:SF2">
    <property type="entry name" value="FMN_FAD EXPORTER YEEO-RELATED"/>
    <property type="match status" value="1"/>
</dbReference>
<keyword evidence="3" id="KW-0050">Antiport</keyword>
<feature type="transmembrane region" description="Helical" evidence="10">
    <location>
        <begin position="86"/>
        <end position="110"/>
    </location>
</feature>
<dbReference type="PANTHER" id="PTHR43298">
    <property type="entry name" value="MULTIDRUG RESISTANCE PROTEIN NORM-RELATED"/>
    <property type="match status" value="1"/>
</dbReference>
<gene>
    <name evidence="11" type="primary">norM</name>
    <name evidence="11" type="ORF">KUK_0031</name>
</gene>
<dbReference type="Pfam" id="PF01554">
    <property type="entry name" value="MatE"/>
    <property type="match status" value="2"/>
</dbReference>
<dbReference type="GO" id="GO:0042910">
    <property type="term" value="F:xenobiotic transmembrane transporter activity"/>
    <property type="evidence" value="ECO:0007669"/>
    <property type="project" value="InterPro"/>
</dbReference>
<keyword evidence="7" id="KW-0406">Ion transport</keyword>
<feature type="transmembrane region" description="Helical" evidence="10">
    <location>
        <begin position="319"/>
        <end position="337"/>
    </location>
</feature>
<dbReference type="EMBL" id="HE681423">
    <property type="protein sequence ID" value="CCG17351.1"/>
    <property type="molecule type" value="Genomic_DNA"/>
</dbReference>
<evidence type="ECO:0000256" key="7">
    <source>
        <dbReference type="ARBA" id="ARBA00023065"/>
    </source>
</evidence>
<dbReference type="GO" id="GO:0015297">
    <property type="term" value="F:antiporter activity"/>
    <property type="evidence" value="ECO:0007669"/>
    <property type="project" value="UniProtKB-KW"/>
</dbReference>
<comment type="subcellular location">
    <subcellularLocation>
        <location evidence="1">Cell inner membrane</location>
        <topology evidence="1">Multi-pass membrane protein</topology>
    </subcellularLocation>
</comment>
<keyword evidence="5 10" id="KW-0812">Transmembrane</keyword>
<feature type="transmembrane region" description="Helical" evidence="10">
    <location>
        <begin position="349"/>
        <end position="373"/>
    </location>
</feature>
<organism evidence="11">
    <name type="scientific">Taylorella equigenitalis 14/56</name>
    <dbReference type="NCBI Taxonomy" id="1091497"/>
    <lineage>
        <taxon>Bacteria</taxon>
        <taxon>Pseudomonadati</taxon>
        <taxon>Pseudomonadota</taxon>
        <taxon>Betaproteobacteria</taxon>
        <taxon>Burkholderiales</taxon>
        <taxon>Alcaligenaceae</taxon>
        <taxon>Taylorella</taxon>
    </lineage>
</organism>
<dbReference type="GO" id="GO:0005886">
    <property type="term" value="C:plasma membrane"/>
    <property type="evidence" value="ECO:0007669"/>
    <property type="project" value="UniProtKB-SubCell"/>
</dbReference>
<evidence type="ECO:0000256" key="8">
    <source>
        <dbReference type="ARBA" id="ARBA00023136"/>
    </source>
</evidence>
<evidence type="ECO:0000256" key="6">
    <source>
        <dbReference type="ARBA" id="ARBA00022989"/>
    </source>
</evidence>
<feature type="transmembrane region" description="Helical" evidence="10">
    <location>
        <begin position="275"/>
        <end position="298"/>
    </location>
</feature>
<dbReference type="HOGENOM" id="CLU_012893_6_0_4"/>
<name>I7JIH7_9BURK</name>
<feature type="transmembrane region" description="Helical" evidence="10">
    <location>
        <begin position="237"/>
        <end position="263"/>
    </location>
</feature>
<dbReference type="PIRSF" id="PIRSF006603">
    <property type="entry name" value="DinF"/>
    <property type="match status" value="1"/>
</dbReference>
<dbReference type="GO" id="GO:0006811">
    <property type="term" value="P:monoatomic ion transport"/>
    <property type="evidence" value="ECO:0007669"/>
    <property type="project" value="UniProtKB-KW"/>
</dbReference>
<evidence type="ECO:0000256" key="10">
    <source>
        <dbReference type="SAM" id="Phobius"/>
    </source>
</evidence>
<feature type="transmembrane region" description="Helical" evidence="10">
    <location>
        <begin position="192"/>
        <end position="214"/>
    </location>
</feature>
<dbReference type="NCBIfam" id="TIGR00797">
    <property type="entry name" value="matE"/>
    <property type="match status" value="1"/>
</dbReference>
<protein>
    <recommendedName>
        <fullName evidence="9">Multidrug-efflux transporter</fullName>
    </recommendedName>
</protein>
<evidence type="ECO:0000313" key="11">
    <source>
        <dbReference type="EMBL" id="CCG17351.1"/>
    </source>
</evidence>
<dbReference type="InterPro" id="IPR048279">
    <property type="entry name" value="MdtK-like"/>
</dbReference>
<evidence type="ECO:0000256" key="5">
    <source>
        <dbReference type="ARBA" id="ARBA00022692"/>
    </source>
</evidence>
<feature type="transmembrane region" description="Helical" evidence="10">
    <location>
        <begin position="52"/>
        <end position="74"/>
    </location>
</feature>
<reference evidence="11" key="1">
    <citation type="journal article" date="2012" name="Vet. Microbiol.">
        <title>Comparative genomic analyses of the Taylorellae.</title>
        <authorList>
            <person name="Hauser H."/>
            <person name="Richter D.C."/>
            <person name="van Tonder A."/>
            <person name="Clark L."/>
            <person name="Preston A."/>
        </authorList>
    </citation>
    <scope>NUCLEOTIDE SEQUENCE</scope>
    <source>
        <strain evidence="11">14/56</strain>
    </source>
</reference>
<feature type="transmembrane region" description="Helical" evidence="10">
    <location>
        <begin position="130"/>
        <end position="149"/>
    </location>
</feature>
<feature type="transmembrane region" description="Helical" evidence="10">
    <location>
        <begin position="385"/>
        <end position="407"/>
    </location>
</feature>
<keyword evidence="6 10" id="KW-1133">Transmembrane helix</keyword>
<sequence>MSTYSNAIFKKLISMTWPILIGQLAGISYAVLDTMMIGNYSAVGLQAMSLGSAIFVTISISLMGVIHAIIPIIAQLIGARKNAEVGIFWGQGTWLAFILSLLVGLLMLFPDMWLSISGEVSQVVRDEITIYLRICYLALPAMMMYRAVYAICTSSQNPRHIMYISIVGTLSKALLNWILIFGKLGLPALGSAGAGLSTLIVSWITYTVGLFIIFKNPVYDKFLLHLGRPKFKPIKQILNLGIPMGGSYFVEISIFSFMALFVAREGIYVSGAHQILTSFVSVMYMIPQSISICTSALAAQAIGARKYILSHNTVKMGTYLVLAGYAILALTVILFKVPLVDLYTNNTDVAHITLIMISIIPFFHLADALQCYVPYILRAHKIATVPFVTQSIILLGIGLAGGYYFGFGAGRGNIKFLTEFIVPNAPIGIASMWTMITISLYICTAILGTWYYFVIKELIPKSRKNNMPFYYKKDLFKRKKP</sequence>
<dbReference type="AlphaFoldDB" id="I7JIH7"/>
<evidence type="ECO:0000256" key="3">
    <source>
        <dbReference type="ARBA" id="ARBA00022449"/>
    </source>
</evidence>
<dbReference type="InterPro" id="IPR050222">
    <property type="entry name" value="MATE_MdtK"/>
</dbReference>
<feature type="transmembrane region" description="Helical" evidence="10">
    <location>
        <begin position="161"/>
        <end position="180"/>
    </location>
</feature>
<keyword evidence="8 10" id="KW-0472">Membrane</keyword>
<feature type="transmembrane region" description="Helical" evidence="10">
    <location>
        <begin position="427"/>
        <end position="454"/>
    </location>
</feature>
<evidence type="ECO:0000256" key="1">
    <source>
        <dbReference type="ARBA" id="ARBA00004429"/>
    </source>
</evidence>
<feature type="transmembrane region" description="Helical" evidence="10">
    <location>
        <begin position="12"/>
        <end position="32"/>
    </location>
</feature>
<keyword evidence="2" id="KW-0813">Transport</keyword>
<dbReference type="InterPro" id="IPR002528">
    <property type="entry name" value="MATE_fam"/>
</dbReference>
<accession>I7JIH7</accession>
<proteinExistence type="predicted"/>
<evidence type="ECO:0000256" key="2">
    <source>
        <dbReference type="ARBA" id="ARBA00022448"/>
    </source>
</evidence>
<evidence type="ECO:0000256" key="4">
    <source>
        <dbReference type="ARBA" id="ARBA00022475"/>
    </source>
</evidence>